<dbReference type="GO" id="GO:0003677">
    <property type="term" value="F:DNA binding"/>
    <property type="evidence" value="ECO:0007669"/>
    <property type="project" value="UniProtKB-KW"/>
</dbReference>
<dbReference type="PANTHER" id="PTHR31391">
    <property type="entry name" value="B3 DOMAIN-CONTAINING PROTEIN OS11G0197600-RELATED"/>
    <property type="match status" value="1"/>
</dbReference>
<protein>
    <recommendedName>
        <fullName evidence="6">TF-B3 domain-containing protein</fullName>
    </recommendedName>
</protein>
<dbReference type="Proteomes" id="UP001210211">
    <property type="component" value="Unassembled WGS sequence"/>
</dbReference>
<evidence type="ECO:0000313" key="7">
    <source>
        <dbReference type="EMBL" id="KAJ3709304.1"/>
    </source>
</evidence>
<dbReference type="InterPro" id="IPR044837">
    <property type="entry name" value="REM16-like"/>
</dbReference>
<evidence type="ECO:0000256" key="1">
    <source>
        <dbReference type="ARBA" id="ARBA00004123"/>
    </source>
</evidence>
<accession>A0AAD6A469</accession>
<name>A0AAD6A469_9POAL</name>
<dbReference type="Gene3D" id="2.40.330.10">
    <property type="entry name" value="DNA-binding pseudobarrel domain"/>
    <property type="match status" value="2"/>
</dbReference>
<comment type="subcellular location">
    <subcellularLocation>
        <location evidence="1">Nucleus</location>
    </subcellularLocation>
</comment>
<dbReference type="InterPro" id="IPR003340">
    <property type="entry name" value="B3_DNA-bd"/>
</dbReference>
<organism evidence="7 8">
    <name type="scientific">Rhynchospora tenuis</name>
    <dbReference type="NCBI Taxonomy" id="198213"/>
    <lineage>
        <taxon>Eukaryota</taxon>
        <taxon>Viridiplantae</taxon>
        <taxon>Streptophyta</taxon>
        <taxon>Embryophyta</taxon>
        <taxon>Tracheophyta</taxon>
        <taxon>Spermatophyta</taxon>
        <taxon>Magnoliopsida</taxon>
        <taxon>Liliopsida</taxon>
        <taxon>Poales</taxon>
        <taxon>Cyperaceae</taxon>
        <taxon>Cyperoideae</taxon>
        <taxon>Rhynchosporeae</taxon>
        <taxon>Rhynchospora</taxon>
    </lineage>
</organism>
<feature type="domain" description="TF-B3" evidence="6">
    <location>
        <begin position="1"/>
        <end position="47"/>
    </location>
</feature>
<dbReference type="Pfam" id="PF02362">
    <property type="entry name" value="B3"/>
    <property type="match status" value="2"/>
</dbReference>
<dbReference type="GO" id="GO:0005634">
    <property type="term" value="C:nucleus"/>
    <property type="evidence" value="ECO:0007669"/>
    <property type="project" value="UniProtKB-SubCell"/>
</dbReference>
<dbReference type="AlphaFoldDB" id="A0AAD6A469"/>
<dbReference type="CDD" id="cd10017">
    <property type="entry name" value="B3_DNA"/>
    <property type="match status" value="2"/>
</dbReference>
<evidence type="ECO:0000256" key="5">
    <source>
        <dbReference type="ARBA" id="ARBA00023242"/>
    </source>
</evidence>
<dbReference type="EMBL" id="JAMRDG010000001">
    <property type="protein sequence ID" value="KAJ3709304.1"/>
    <property type="molecule type" value="Genomic_DNA"/>
</dbReference>
<dbReference type="PROSITE" id="PS50863">
    <property type="entry name" value="B3"/>
    <property type="match status" value="2"/>
</dbReference>
<proteinExistence type="predicted"/>
<sequence>MIRSNGTFVLQSGWKEFVIANEIDKNDILVFSYNGGSSFQVAIFEQNGCEKAAAFFAKKREIRSDLESIDCEVKEEIMSSGSDSDSPNKISSRAARVLGPGERACCKRKRRDLQESTEIDEKMQRSIRKTKEKKSGFYMVPQKTFLTKAQEEIANRLARKTQKGSYLFVKILSMFNTNAHRNCSLNLPNGFACQIFQSKKLKVTLLPPNLDKSKGSTADYHKNKTGRRIAQGWRKFVCKNGLKEGDLCLFELRKQQNGGVLTMVVHFHFE</sequence>
<reference evidence="7 8" key="1">
    <citation type="journal article" date="2022" name="Cell">
        <title>Repeat-based holocentromeres influence genome architecture and karyotype evolution.</title>
        <authorList>
            <person name="Hofstatter P.G."/>
            <person name="Thangavel G."/>
            <person name="Lux T."/>
            <person name="Neumann P."/>
            <person name="Vondrak T."/>
            <person name="Novak P."/>
            <person name="Zhang M."/>
            <person name="Costa L."/>
            <person name="Castellani M."/>
            <person name="Scott A."/>
            <person name="Toegelov H."/>
            <person name="Fuchs J."/>
            <person name="Mata-Sucre Y."/>
            <person name="Dias Y."/>
            <person name="Vanzela A.L.L."/>
            <person name="Huettel B."/>
            <person name="Almeida C.C.S."/>
            <person name="Simkova H."/>
            <person name="Souza G."/>
            <person name="Pedrosa-Harand A."/>
            <person name="Macas J."/>
            <person name="Mayer K.F.X."/>
            <person name="Houben A."/>
            <person name="Marques A."/>
        </authorList>
    </citation>
    <scope>NUCLEOTIDE SEQUENCE [LARGE SCALE GENOMIC DNA]</scope>
    <source>
        <strain evidence="7">RhyTen1mFocal</strain>
    </source>
</reference>
<dbReference type="InterPro" id="IPR015300">
    <property type="entry name" value="DNA-bd_pseudobarrel_sf"/>
</dbReference>
<evidence type="ECO:0000256" key="3">
    <source>
        <dbReference type="ARBA" id="ARBA00023125"/>
    </source>
</evidence>
<evidence type="ECO:0000256" key="4">
    <source>
        <dbReference type="ARBA" id="ARBA00023163"/>
    </source>
</evidence>
<dbReference type="SUPFAM" id="SSF101936">
    <property type="entry name" value="DNA-binding pseudobarrel domain"/>
    <property type="match status" value="2"/>
</dbReference>
<keyword evidence="2" id="KW-0805">Transcription regulation</keyword>
<keyword evidence="3" id="KW-0238">DNA-binding</keyword>
<feature type="domain" description="TF-B3" evidence="6">
    <location>
        <begin position="170"/>
        <end position="268"/>
    </location>
</feature>
<keyword evidence="4" id="KW-0804">Transcription</keyword>
<keyword evidence="8" id="KW-1185">Reference proteome</keyword>
<dbReference type="PANTHER" id="PTHR31391:SF106">
    <property type="entry name" value="B3 DOMAIN-CONTAINING PROTEIN OS01G0723500"/>
    <property type="match status" value="1"/>
</dbReference>
<evidence type="ECO:0000256" key="2">
    <source>
        <dbReference type="ARBA" id="ARBA00023015"/>
    </source>
</evidence>
<evidence type="ECO:0000313" key="8">
    <source>
        <dbReference type="Proteomes" id="UP001210211"/>
    </source>
</evidence>
<comment type="caution">
    <text evidence="7">The sequence shown here is derived from an EMBL/GenBank/DDBJ whole genome shotgun (WGS) entry which is preliminary data.</text>
</comment>
<evidence type="ECO:0000259" key="6">
    <source>
        <dbReference type="PROSITE" id="PS50863"/>
    </source>
</evidence>
<gene>
    <name evidence="7" type="ORF">LUZ61_013009</name>
</gene>
<keyword evidence="5" id="KW-0539">Nucleus</keyword>